<keyword evidence="1" id="KW-0812">Transmembrane</keyword>
<evidence type="ECO:0000256" key="1">
    <source>
        <dbReference type="SAM" id="Phobius"/>
    </source>
</evidence>
<dbReference type="EMBL" id="JAGIOC010000001">
    <property type="protein sequence ID" value="MBP2410914.1"/>
    <property type="molecule type" value="Genomic_DNA"/>
</dbReference>
<gene>
    <name evidence="2" type="ORF">JOF44_003817</name>
</gene>
<evidence type="ECO:0000313" key="2">
    <source>
        <dbReference type="EMBL" id="MBP2410914.1"/>
    </source>
</evidence>
<organism evidence="2 3">
    <name type="scientific">Brachybacterium fresconis</name>
    <dbReference type="NCBI Taxonomy" id="173363"/>
    <lineage>
        <taxon>Bacteria</taxon>
        <taxon>Bacillati</taxon>
        <taxon>Actinomycetota</taxon>
        <taxon>Actinomycetes</taxon>
        <taxon>Micrococcales</taxon>
        <taxon>Dermabacteraceae</taxon>
        <taxon>Brachybacterium</taxon>
    </lineage>
</organism>
<dbReference type="Proteomes" id="UP000698222">
    <property type="component" value="Unassembled WGS sequence"/>
</dbReference>
<sequence length="190" mass="20544">MSGRPDAPFYVGTTRPSGVGWTRIGLTALAGVIVTLLMASRSSVLAAAVIAGLFALLTLWTWMGQHSRFLVDERGVTVSLGGFLPRASWPVEDFRTVQYRTLAANTVGVTLGGYGWRRGKATSSTRAELTPVGDRKIFTTGQTQQPHRMMVTRAGTMVEIIGRSGTNYLLSPEDVEGTAEAIDQAIRSRR</sequence>
<comment type="caution">
    <text evidence="2">The sequence shown here is derived from an EMBL/GenBank/DDBJ whole genome shotgun (WGS) entry which is preliminary data.</text>
</comment>
<evidence type="ECO:0008006" key="4">
    <source>
        <dbReference type="Google" id="ProtNLM"/>
    </source>
</evidence>
<name>A0ABS4YQ82_9MICO</name>
<reference evidence="2 3" key="1">
    <citation type="submission" date="2021-03" db="EMBL/GenBank/DDBJ databases">
        <title>Sequencing the genomes of 1000 actinobacteria strains.</title>
        <authorList>
            <person name="Klenk H.-P."/>
        </authorList>
    </citation>
    <scope>NUCLEOTIDE SEQUENCE [LARGE SCALE GENOMIC DNA]</scope>
    <source>
        <strain evidence="2 3">DSM 14564</strain>
    </source>
</reference>
<protein>
    <recommendedName>
        <fullName evidence="4">DUF3093 domain-containing protein</fullName>
    </recommendedName>
</protein>
<keyword evidence="1" id="KW-0472">Membrane</keyword>
<feature type="transmembrane region" description="Helical" evidence="1">
    <location>
        <begin position="44"/>
        <end position="63"/>
    </location>
</feature>
<proteinExistence type="predicted"/>
<keyword evidence="3" id="KW-1185">Reference proteome</keyword>
<evidence type="ECO:0000313" key="3">
    <source>
        <dbReference type="Proteomes" id="UP000698222"/>
    </source>
</evidence>
<feature type="transmembrane region" description="Helical" evidence="1">
    <location>
        <begin position="20"/>
        <end position="37"/>
    </location>
</feature>
<accession>A0ABS4YQ82</accession>
<keyword evidence="1" id="KW-1133">Transmembrane helix</keyword>
<dbReference type="RefSeq" id="WP_209895186.1">
    <property type="nucleotide sequence ID" value="NZ_BAAAJV010000008.1"/>
</dbReference>